<dbReference type="AlphaFoldDB" id="A0AA39TUI3"/>
<accession>A0AA39TUI3</accession>
<evidence type="ECO:0000313" key="7">
    <source>
        <dbReference type="EMBL" id="KAK0466858.1"/>
    </source>
</evidence>
<keyword evidence="2 4" id="KW-0863">Zinc-finger</keyword>
<organism evidence="7 8">
    <name type="scientific">Armillaria tabescens</name>
    <name type="common">Ringless honey mushroom</name>
    <name type="synonym">Agaricus tabescens</name>
    <dbReference type="NCBI Taxonomy" id="1929756"/>
    <lineage>
        <taxon>Eukaryota</taxon>
        <taxon>Fungi</taxon>
        <taxon>Dikarya</taxon>
        <taxon>Basidiomycota</taxon>
        <taxon>Agaricomycotina</taxon>
        <taxon>Agaricomycetes</taxon>
        <taxon>Agaricomycetidae</taxon>
        <taxon>Agaricales</taxon>
        <taxon>Marasmiineae</taxon>
        <taxon>Physalacriaceae</taxon>
        <taxon>Desarmillaria</taxon>
    </lineage>
</organism>
<feature type="transmembrane region" description="Helical" evidence="5">
    <location>
        <begin position="135"/>
        <end position="153"/>
    </location>
</feature>
<dbReference type="InterPro" id="IPR013083">
    <property type="entry name" value="Znf_RING/FYVE/PHD"/>
</dbReference>
<name>A0AA39TUI3_ARMTA</name>
<evidence type="ECO:0000256" key="1">
    <source>
        <dbReference type="ARBA" id="ARBA00022723"/>
    </source>
</evidence>
<protein>
    <recommendedName>
        <fullName evidence="6">RING-type domain-containing protein</fullName>
    </recommendedName>
</protein>
<dbReference type="GeneID" id="85354845"/>
<dbReference type="InterPro" id="IPR017907">
    <property type="entry name" value="Znf_RING_CS"/>
</dbReference>
<feature type="domain" description="RING-type" evidence="6">
    <location>
        <begin position="16"/>
        <end position="45"/>
    </location>
</feature>
<sequence length="156" mass="18017">MRHMSLRLYRTRLDTCGHIYCLKCVSDYILSSSLDGFTASCPTCRTKFCIGENLSLSESLKSLPKQFHRYITPSIRRVFVEPEAFKQRLDALEARNATLERDNRVLMAAVAKKNHLQKMKRLEAERKSTCVHDDARYVCIIIGLSNLFTLFVLDPR</sequence>
<keyword evidence="5" id="KW-0472">Membrane</keyword>
<keyword evidence="5" id="KW-0812">Transmembrane</keyword>
<evidence type="ECO:0000256" key="5">
    <source>
        <dbReference type="SAM" id="Phobius"/>
    </source>
</evidence>
<proteinExistence type="predicted"/>
<evidence type="ECO:0000313" key="8">
    <source>
        <dbReference type="Proteomes" id="UP001175211"/>
    </source>
</evidence>
<dbReference type="EMBL" id="JAUEPS010000003">
    <property type="protein sequence ID" value="KAK0466858.1"/>
    <property type="molecule type" value="Genomic_DNA"/>
</dbReference>
<evidence type="ECO:0000259" key="6">
    <source>
        <dbReference type="PROSITE" id="PS50089"/>
    </source>
</evidence>
<evidence type="ECO:0000256" key="3">
    <source>
        <dbReference type="ARBA" id="ARBA00022833"/>
    </source>
</evidence>
<dbReference type="InterPro" id="IPR001841">
    <property type="entry name" value="Znf_RING"/>
</dbReference>
<keyword evidence="3" id="KW-0862">Zinc</keyword>
<dbReference type="RefSeq" id="XP_060337450.1">
    <property type="nucleotide sequence ID" value="XM_060471297.1"/>
</dbReference>
<keyword evidence="5" id="KW-1133">Transmembrane helix</keyword>
<dbReference type="SUPFAM" id="SSF57850">
    <property type="entry name" value="RING/U-box"/>
    <property type="match status" value="1"/>
</dbReference>
<keyword evidence="1" id="KW-0479">Metal-binding</keyword>
<reference evidence="7" key="1">
    <citation type="submission" date="2023-06" db="EMBL/GenBank/DDBJ databases">
        <authorList>
            <consortium name="Lawrence Berkeley National Laboratory"/>
            <person name="Ahrendt S."/>
            <person name="Sahu N."/>
            <person name="Indic B."/>
            <person name="Wong-Bajracharya J."/>
            <person name="Merenyi Z."/>
            <person name="Ke H.-M."/>
            <person name="Monk M."/>
            <person name="Kocsube S."/>
            <person name="Drula E."/>
            <person name="Lipzen A."/>
            <person name="Balint B."/>
            <person name="Henrissat B."/>
            <person name="Andreopoulos B."/>
            <person name="Martin F.M."/>
            <person name="Harder C.B."/>
            <person name="Rigling D."/>
            <person name="Ford K.L."/>
            <person name="Foster G.D."/>
            <person name="Pangilinan J."/>
            <person name="Papanicolaou A."/>
            <person name="Barry K."/>
            <person name="LaButti K."/>
            <person name="Viragh M."/>
            <person name="Koriabine M."/>
            <person name="Yan M."/>
            <person name="Riley R."/>
            <person name="Champramary S."/>
            <person name="Plett K.L."/>
            <person name="Tsai I.J."/>
            <person name="Slot J."/>
            <person name="Sipos G."/>
            <person name="Plett J."/>
            <person name="Nagy L.G."/>
            <person name="Grigoriev I.V."/>
        </authorList>
    </citation>
    <scope>NUCLEOTIDE SEQUENCE</scope>
    <source>
        <strain evidence="7">CCBAS 213</strain>
    </source>
</reference>
<dbReference type="PROSITE" id="PS50089">
    <property type="entry name" value="ZF_RING_2"/>
    <property type="match status" value="1"/>
</dbReference>
<evidence type="ECO:0000256" key="2">
    <source>
        <dbReference type="ARBA" id="ARBA00022771"/>
    </source>
</evidence>
<evidence type="ECO:0000256" key="4">
    <source>
        <dbReference type="PROSITE-ProRule" id="PRU00175"/>
    </source>
</evidence>
<gene>
    <name evidence="7" type="ORF">EV420DRAFT_1505792</name>
</gene>
<dbReference type="PROSITE" id="PS00518">
    <property type="entry name" value="ZF_RING_1"/>
    <property type="match status" value="1"/>
</dbReference>
<dbReference type="GO" id="GO:0008270">
    <property type="term" value="F:zinc ion binding"/>
    <property type="evidence" value="ECO:0007669"/>
    <property type="project" value="UniProtKB-KW"/>
</dbReference>
<dbReference type="Gene3D" id="3.30.40.10">
    <property type="entry name" value="Zinc/RING finger domain, C3HC4 (zinc finger)"/>
    <property type="match status" value="1"/>
</dbReference>
<dbReference type="Proteomes" id="UP001175211">
    <property type="component" value="Unassembled WGS sequence"/>
</dbReference>
<comment type="caution">
    <text evidence="7">The sequence shown here is derived from an EMBL/GenBank/DDBJ whole genome shotgun (WGS) entry which is preliminary data.</text>
</comment>
<keyword evidence="8" id="KW-1185">Reference proteome</keyword>